<evidence type="ECO:0000313" key="3">
    <source>
        <dbReference type="Proteomes" id="UP000484885"/>
    </source>
</evidence>
<dbReference type="GO" id="GO:0035438">
    <property type="term" value="F:cyclic-di-GMP binding"/>
    <property type="evidence" value="ECO:0007669"/>
    <property type="project" value="InterPro"/>
</dbReference>
<reference evidence="2 3" key="1">
    <citation type="submission" date="2020-02" db="EMBL/GenBank/DDBJ databases">
        <authorList>
            <person name="Zhang X.-Y."/>
        </authorList>
    </citation>
    <scope>NUCLEOTIDE SEQUENCE [LARGE SCALE GENOMIC DNA]</scope>
    <source>
        <strain evidence="2 3">C33</strain>
    </source>
</reference>
<dbReference type="Pfam" id="PF07238">
    <property type="entry name" value="PilZ"/>
    <property type="match status" value="1"/>
</dbReference>
<feature type="domain" description="PilZ" evidence="1">
    <location>
        <begin position="8"/>
        <end position="89"/>
    </location>
</feature>
<dbReference type="Proteomes" id="UP000484885">
    <property type="component" value="Unassembled WGS sequence"/>
</dbReference>
<sequence>MAQKGILSYNIENKQELYAAYMPFLINGGLFVPTRKSFRLGDDVLILLSLMGEERMAIPGKVAWITPPGSQRGINSGVGIHFGDGQEAKKAQTAIVSQLAGMLDSDKPTRTI</sequence>
<evidence type="ECO:0000313" key="2">
    <source>
        <dbReference type="EMBL" id="NDY94809.1"/>
    </source>
</evidence>
<organism evidence="2 3">
    <name type="scientific">Wenzhouxiangella limi</name>
    <dbReference type="NCBI Taxonomy" id="2707351"/>
    <lineage>
        <taxon>Bacteria</taxon>
        <taxon>Pseudomonadati</taxon>
        <taxon>Pseudomonadota</taxon>
        <taxon>Gammaproteobacteria</taxon>
        <taxon>Chromatiales</taxon>
        <taxon>Wenzhouxiangellaceae</taxon>
        <taxon>Wenzhouxiangella</taxon>
    </lineage>
</organism>
<keyword evidence="3" id="KW-1185">Reference proteome</keyword>
<protein>
    <submittedName>
        <fullName evidence="2">Pilus assembly protein PilZ</fullName>
    </submittedName>
</protein>
<dbReference type="RefSeq" id="WP_164210192.1">
    <property type="nucleotide sequence ID" value="NZ_JAAGSC010000031.1"/>
</dbReference>
<name>A0A845VBZ8_9GAMM</name>
<dbReference type="AlphaFoldDB" id="A0A845VBZ8"/>
<dbReference type="InterPro" id="IPR009875">
    <property type="entry name" value="PilZ_domain"/>
</dbReference>
<accession>A0A845VBZ8</accession>
<comment type="caution">
    <text evidence="2">The sequence shown here is derived from an EMBL/GenBank/DDBJ whole genome shotgun (WGS) entry which is preliminary data.</text>
</comment>
<gene>
    <name evidence="2" type="ORF">G3I74_03595</name>
</gene>
<dbReference type="EMBL" id="JAAGSC010000031">
    <property type="protein sequence ID" value="NDY94809.1"/>
    <property type="molecule type" value="Genomic_DNA"/>
</dbReference>
<evidence type="ECO:0000259" key="1">
    <source>
        <dbReference type="Pfam" id="PF07238"/>
    </source>
</evidence>
<dbReference type="Gene3D" id="2.40.10.220">
    <property type="entry name" value="predicted glycosyltransferase like domains"/>
    <property type="match status" value="1"/>
</dbReference>
<proteinExistence type="predicted"/>